<evidence type="ECO:0000313" key="1">
    <source>
        <dbReference type="EMBL" id="MBC1458604.1"/>
    </source>
</evidence>
<accession>A0A841YYI9</accession>
<dbReference type="EMBL" id="JAARQN010000013">
    <property type="protein sequence ID" value="MBC1458604.1"/>
    <property type="molecule type" value="Genomic_DNA"/>
</dbReference>
<protein>
    <submittedName>
        <fullName evidence="1">Uncharacterized protein</fullName>
    </submittedName>
</protein>
<gene>
    <name evidence="1" type="ORF">HB850_12640</name>
</gene>
<dbReference type="Proteomes" id="UP000569903">
    <property type="component" value="Unassembled WGS sequence"/>
</dbReference>
<evidence type="ECO:0000313" key="2">
    <source>
        <dbReference type="Proteomes" id="UP000569903"/>
    </source>
</evidence>
<comment type="caution">
    <text evidence="1">The sequence shown here is derived from an EMBL/GenBank/DDBJ whole genome shotgun (WGS) entry which is preliminary data.</text>
</comment>
<name>A0A841YYI9_9LIST</name>
<organism evidence="1 2">
    <name type="scientific">Listeria newyorkensis</name>
    <dbReference type="NCBI Taxonomy" id="1497681"/>
    <lineage>
        <taxon>Bacteria</taxon>
        <taxon>Bacillati</taxon>
        <taxon>Bacillota</taxon>
        <taxon>Bacilli</taxon>
        <taxon>Bacillales</taxon>
        <taxon>Listeriaceae</taxon>
        <taxon>Listeria</taxon>
    </lineage>
</organism>
<sequence>MENRIKYFEGNDWADNFYLASITDFMKEFDFENQLHSLGDIIELYNVLKYLSLPYFENNSTYEIDNLKKEVRKTIGYYFSDKRLVDLTEEYNILYRLYIEDFWEIFVDFNLVKKTTVPDLDDFINQNDINIYYLLKQERICDKYGSIIKSHLLKSPSYFEWFIKKYDSDSASDYYFPTKFSNQEINDWARRYCELEEANANYLLQLSNWSAQHEYKINDPIILKAKQAYEKFITQSFEGEAGLSWAIRVSFKKDLKNIFEYKEPDDKLDFEVYFNKNWFDEEQEYPTILNNFIYVFGFLSKFGHFSLISSGYASGSMMDMIATRSKYGYKLSTEFNSKNALYKLVLALYHDYLSYHDIDLEEVLSYCFNILFKEEFNNDNFFFTPSNAKNSYYERSKSLIPEMDSILKQFDLYQQHGEVDADLFELQSKNTNYRDIKSLEDKKYIYFNSNEIKSFCQLIFDNQTAISFPEKKKGAISFYEYVNVGIQLSDFFEPQQKIIVDLLEKKQIIGYSVVNQIYFKNLQLIKLYKLVWEHGYCSIFYMNDQLLKLIESEVSKGNLKYGNTLFSEQESDYISFIMDNKKYNNGLSIRNKITHGSFAKKKLYQYKEYYLELLMIQILYTLKINEEITYQDVKRNPRLIKC</sequence>
<dbReference type="RefSeq" id="WP_185389733.1">
    <property type="nucleotide sequence ID" value="NZ_JAARQN010000013.1"/>
</dbReference>
<proteinExistence type="predicted"/>
<reference evidence="1 2" key="1">
    <citation type="submission" date="2020-03" db="EMBL/GenBank/DDBJ databases">
        <title>Soil Listeria distribution.</title>
        <authorList>
            <person name="Liao J."/>
            <person name="Wiedmann M."/>
        </authorList>
    </citation>
    <scope>NUCLEOTIDE SEQUENCE [LARGE SCALE GENOMIC DNA]</scope>
    <source>
        <strain evidence="1 2">FSL L7-1614</strain>
    </source>
</reference>
<dbReference type="AlphaFoldDB" id="A0A841YYI9"/>